<reference evidence="1" key="1">
    <citation type="submission" date="2018-02" db="EMBL/GenBank/DDBJ databases">
        <title>Rhizophora mucronata_Transcriptome.</title>
        <authorList>
            <person name="Meera S.P."/>
            <person name="Sreeshan A."/>
            <person name="Augustine A."/>
        </authorList>
    </citation>
    <scope>NUCLEOTIDE SEQUENCE</scope>
    <source>
        <tissue evidence="1">Leaf</tissue>
    </source>
</reference>
<name>A0A2P2NVC6_RHIMU</name>
<accession>A0A2P2NVC6</accession>
<proteinExistence type="predicted"/>
<dbReference type="AlphaFoldDB" id="A0A2P2NVC6"/>
<protein>
    <submittedName>
        <fullName evidence="1">Uncharacterized protein</fullName>
    </submittedName>
</protein>
<dbReference type="EMBL" id="GGEC01065916">
    <property type="protein sequence ID" value="MBX46400.1"/>
    <property type="molecule type" value="Transcribed_RNA"/>
</dbReference>
<sequence>MVNKVGSSLKRLATSCFPLLRNQD</sequence>
<organism evidence="1">
    <name type="scientific">Rhizophora mucronata</name>
    <name type="common">Asiatic mangrove</name>
    <dbReference type="NCBI Taxonomy" id="61149"/>
    <lineage>
        <taxon>Eukaryota</taxon>
        <taxon>Viridiplantae</taxon>
        <taxon>Streptophyta</taxon>
        <taxon>Embryophyta</taxon>
        <taxon>Tracheophyta</taxon>
        <taxon>Spermatophyta</taxon>
        <taxon>Magnoliopsida</taxon>
        <taxon>eudicotyledons</taxon>
        <taxon>Gunneridae</taxon>
        <taxon>Pentapetalae</taxon>
        <taxon>rosids</taxon>
        <taxon>fabids</taxon>
        <taxon>Malpighiales</taxon>
        <taxon>Rhizophoraceae</taxon>
        <taxon>Rhizophora</taxon>
    </lineage>
</organism>
<evidence type="ECO:0000313" key="1">
    <source>
        <dbReference type="EMBL" id="MBX46400.1"/>
    </source>
</evidence>